<keyword evidence="3 8" id="KW-0812">Transmembrane</keyword>
<dbReference type="Proteomes" id="UP000245909">
    <property type="component" value="Unassembled WGS sequence"/>
</dbReference>
<feature type="transmembrane region" description="Helical" evidence="8">
    <location>
        <begin position="6"/>
        <end position="23"/>
    </location>
</feature>
<keyword evidence="4 8" id="KW-1133">Transmembrane helix</keyword>
<feature type="transmembrane region" description="Helical" evidence="8">
    <location>
        <begin position="35"/>
        <end position="56"/>
    </location>
</feature>
<keyword evidence="2 8" id="KW-1003">Cell membrane</keyword>
<comment type="subcellular location">
    <subcellularLocation>
        <location evidence="8">Cell membrane</location>
        <topology evidence="8">Multi-pass membrane protein</topology>
    </subcellularLocation>
</comment>
<comment type="similarity">
    <text evidence="8">Belongs to the MntP (TC 9.B.29) family.</text>
</comment>
<feature type="transmembrane region" description="Helical" evidence="8">
    <location>
        <begin position="164"/>
        <end position="181"/>
    </location>
</feature>
<organism evidence="9 10">
    <name type="scientific">Alitibacter langaaensis DSM 22999</name>
    <dbReference type="NCBI Taxonomy" id="1122935"/>
    <lineage>
        <taxon>Bacteria</taxon>
        <taxon>Pseudomonadati</taxon>
        <taxon>Pseudomonadota</taxon>
        <taxon>Gammaproteobacteria</taxon>
        <taxon>Pasteurellales</taxon>
        <taxon>Pasteurellaceae</taxon>
        <taxon>Alitibacter</taxon>
    </lineage>
</organism>
<dbReference type="InterPro" id="IPR003810">
    <property type="entry name" value="Mntp/YtaF"/>
</dbReference>
<reference evidence="9 10" key="1">
    <citation type="submission" date="2018-05" db="EMBL/GenBank/DDBJ databases">
        <title>Genomic Encyclopedia of Type Strains, Phase IV (KMG-IV): sequencing the most valuable type-strain genomes for metagenomic binning, comparative biology and taxonomic classification.</title>
        <authorList>
            <person name="Goeker M."/>
        </authorList>
    </citation>
    <scope>NUCLEOTIDE SEQUENCE [LARGE SCALE GENOMIC DNA]</scope>
    <source>
        <strain evidence="9 10">DSM 22999</strain>
    </source>
</reference>
<evidence type="ECO:0000256" key="3">
    <source>
        <dbReference type="ARBA" id="ARBA00022692"/>
    </source>
</evidence>
<protein>
    <recommendedName>
        <fullName evidence="8">Putative manganese efflux pump MntP</fullName>
    </recommendedName>
</protein>
<name>A0A2U0TCZ8_9PAST</name>
<dbReference type="PANTHER" id="PTHR35529">
    <property type="entry name" value="MANGANESE EFFLUX PUMP MNTP-RELATED"/>
    <property type="match status" value="1"/>
</dbReference>
<dbReference type="InterPro" id="IPR022929">
    <property type="entry name" value="Put_MntP"/>
</dbReference>
<dbReference type="HAMAP" id="MF_01521">
    <property type="entry name" value="MntP_pump"/>
    <property type="match status" value="1"/>
</dbReference>
<keyword evidence="10" id="KW-1185">Reference proteome</keyword>
<dbReference type="RefSeq" id="WP_116631180.1">
    <property type="nucleotide sequence ID" value="NZ_QENU01000002.1"/>
</dbReference>
<dbReference type="PANTHER" id="PTHR35529:SF1">
    <property type="entry name" value="MANGANESE EFFLUX PUMP MNTP-RELATED"/>
    <property type="match status" value="1"/>
</dbReference>
<dbReference type="GO" id="GO:0005384">
    <property type="term" value="F:manganese ion transmembrane transporter activity"/>
    <property type="evidence" value="ECO:0007669"/>
    <property type="project" value="UniProtKB-UniRule"/>
</dbReference>
<evidence type="ECO:0000313" key="9">
    <source>
        <dbReference type="EMBL" id="PVX41394.1"/>
    </source>
</evidence>
<evidence type="ECO:0000256" key="4">
    <source>
        <dbReference type="ARBA" id="ARBA00022989"/>
    </source>
</evidence>
<feature type="transmembrane region" description="Helical" evidence="8">
    <location>
        <begin position="106"/>
        <end position="129"/>
    </location>
</feature>
<comment type="function">
    <text evidence="8">Probably functions as a manganese efflux pump.</text>
</comment>
<proteinExistence type="inferred from homology"/>
<evidence type="ECO:0000256" key="2">
    <source>
        <dbReference type="ARBA" id="ARBA00022475"/>
    </source>
</evidence>
<sequence length="187" mass="20539">MSYYTLWAIAFGLSMDAFAVAVAKGLCLIEFSWKFALRIALCFGLFQALMPLLGYYIGSHFSQFTREIDHWIAFALLGLIGINMIREALSEDNDEEDLTDFTLKHLLTLGIATSIDALAMGISFAFLQVNIGESVAIIGATTAILCIIGVKAGHWLGRKIRQQAELLGGLMLIAIGVHVLYEHHVFG</sequence>
<dbReference type="OrthoDB" id="9811590at2"/>
<evidence type="ECO:0000256" key="8">
    <source>
        <dbReference type="HAMAP-Rule" id="MF_01521"/>
    </source>
</evidence>
<feature type="transmembrane region" description="Helical" evidence="8">
    <location>
        <begin position="135"/>
        <end position="152"/>
    </location>
</feature>
<dbReference type="Pfam" id="PF02659">
    <property type="entry name" value="Mntp"/>
    <property type="match status" value="1"/>
</dbReference>
<keyword evidence="7 8" id="KW-0464">Manganese</keyword>
<accession>A0A2U0TCZ8</accession>
<dbReference type="GO" id="GO:0005886">
    <property type="term" value="C:plasma membrane"/>
    <property type="evidence" value="ECO:0007669"/>
    <property type="project" value="UniProtKB-SubCell"/>
</dbReference>
<keyword evidence="1 8" id="KW-0813">Transport</keyword>
<keyword evidence="5 8" id="KW-0406">Ion transport</keyword>
<feature type="transmembrane region" description="Helical" evidence="8">
    <location>
        <begin position="68"/>
        <end position="85"/>
    </location>
</feature>
<dbReference type="AlphaFoldDB" id="A0A2U0TCZ8"/>
<evidence type="ECO:0000256" key="1">
    <source>
        <dbReference type="ARBA" id="ARBA00022448"/>
    </source>
</evidence>
<gene>
    <name evidence="8" type="primary">mntP</name>
    <name evidence="9" type="ORF">C8D76_10290</name>
</gene>
<keyword evidence="6 8" id="KW-0472">Membrane</keyword>
<evidence type="ECO:0000256" key="6">
    <source>
        <dbReference type="ARBA" id="ARBA00023136"/>
    </source>
</evidence>
<evidence type="ECO:0000313" key="10">
    <source>
        <dbReference type="Proteomes" id="UP000245909"/>
    </source>
</evidence>
<dbReference type="EMBL" id="QENU01000002">
    <property type="protein sequence ID" value="PVX41394.1"/>
    <property type="molecule type" value="Genomic_DNA"/>
</dbReference>
<evidence type="ECO:0000256" key="5">
    <source>
        <dbReference type="ARBA" id="ARBA00023065"/>
    </source>
</evidence>
<evidence type="ECO:0000256" key="7">
    <source>
        <dbReference type="ARBA" id="ARBA00023211"/>
    </source>
</evidence>
<comment type="caution">
    <text evidence="9">The sequence shown here is derived from an EMBL/GenBank/DDBJ whole genome shotgun (WGS) entry which is preliminary data.</text>
</comment>